<dbReference type="EMBL" id="FNQB01000004">
    <property type="protein sequence ID" value="SDZ59372.1"/>
    <property type="molecule type" value="Genomic_DNA"/>
</dbReference>
<gene>
    <name evidence="1" type="ORF">SAMN05421684_6860</name>
</gene>
<reference evidence="2" key="1">
    <citation type="submission" date="2016-10" db="EMBL/GenBank/DDBJ databases">
        <authorList>
            <person name="Varghese N."/>
            <person name="Submissions S."/>
        </authorList>
    </citation>
    <scope>NUCLEOTIDE SEQUENCE [LARGE SCALE GENOMIC DNA]</scope>
    <source>
        <strain evidence="2">DSM 44718</strain>
    </source>
</reference>
<dbReference type="STRING" id="137265.SAMN05421684_6860"/>
<evidence type="ECO:0000313" key="2">
    <source>
        <dbReference type="Proteomes" id="UP000199632"/>
    </source>
</evidence>
<dbReference type="RefSeq" id="WP_176985226.1">
    <property type="nucleotide sequence ID" value="NZ_BOND01000006.1"/>
</dbReference>
<accession>A0A1H3UAB6</accession>
<evidence type="ECO:0000313" key="1">
    <source>
        <dbReference type="EMBL" id="SDZ59372.1"/>
    </source>
</evidence>
<protein>
    <submittedName>
        <fullName evidence="1">Uncharacterized protein</fullName>
    </submittedName>
</protein>
<keyword evidence="2" id="KW-1185">Reference proteome</keyword>
<organism evidence="1 2">
    <name type="scientific">Asanoa ishikariensis</name>
    <dbReference type="NCBI Taxonomy" id="137265"/>
    <lineage>
        <taxon>Bacteria</taxon>
        <taxon>Bacillati</taxon>
        <taxon>Actinomycetota</taxon>
        <taxon>Actinomycetes</taxon>
        <taxon>Micromonosporales</taxon>
        <taxon>Micromonosporaceae</taxon>
        <taxon>Asanoa</taxon>
    </lineage>
</organism>
<dbReference type="AlphaFoldDB" id="A0A1H3UAB6"/>
<proteinExistence type="predicted"/>
<dbReference type="Proteomes" id="UP000199632">
    <property type="component" value="Unassembled WGS sequence"/>
</dbReference>
<sequence length="50" mass="5802">MRQGDPANFRLIQIGGDDLQRLMKRAVERQYFTVPWPVAEYDALIVQPPT</sequence>
<name>A0A1H3UAB6_9ACTN</name>